<comment type="caution">
    <text evidence="1">The sequence shown here is derived from an EMBL/GenBank/DDBJ whole genome shotgun (WGS) entry which is preliminary data.</text>
</comment>
<keyword evidence="2" id="KW-1185">Reference proteome</keyword>
<dbReference type="SUPFAM" id="SSF50969">
    <property type="entry name" value="YVTN repeat-like/Quinoprotein amine dehydrogenase"/>
    <property type="match status" value="1"/>
</dbReference>
<dbReference type="InterPro" id="IPR007788">
    <property type="entry name" value="QCT"/>
</dbReference>
<gene>
    <name evidence="1" type="ORF">NCG91_04070</name>
</gene>
<dbReference type="PANTHER" id="PTHR31270:SF1">
    <property type="entry name" value="GLUTAMINYL-PEPTIDE CYCLOTRANSFERASE"/>
    <property type="match status" value="1"/>
</dbReference>
<accession>A0ABT0WLM9</accession>
<dbReference type="InterPro" id="IPR011044">
    <property type="entry name" value="Quino_amine_DH_bsu"/>
</dbReference>
<reference evidence="1 2" key="1">
    <citation type="submission" date="2022-06" db="EMBL/GenBank/DDBJ databases">
        <title>Janthinobacterium kumbetensis sp. nov., isolated from spring water in Turkey.</title>
        <authorList>
            <person name="Inan Bektas K."/>
            <person name="Belduz A.A."/>
            <person name="Canakci S."/>
            <person name="Nalcaoglu A."/>
            <person name="Ceylan E."/>
            <person name="Kati H."/>
        </authorList>
    </citation>
    <scope>NUCLEOTIDE SEQUENCE [LARGE SCALE GENOMIC DNA]</scope>
    <source>
        <strain evidence="1 2">GK</strain>
    </source>
</reference>
<dbReference type="Pfam" id="PF05096">
    <property type="entry name" value="Glu_cyclase_2"/>
    <property type="match status" value="1"/>
</dbReference>
<protein>
    <submittedName>
        <fullName evidence="1">Glutaminyl-peptide cyclotransferase</fullName>
    </submittedName>
</protein>
<dbReference type="Gene3D" id="2.130.10.10">
    <property type="entry name" value="YVTN repeat-like/Quinoprotein amine dehydrogenase"/>
    <property type="match status" value="1"/>
</dbReference>
<sequence length="274" mass="30337">MNINAKVTAKIKRTAGSLLLGLLCTVGLMSEMGYAQAAIPVYGYFVKNTYPHDPQAFTQGLLFKDGHLYESTGQNGQSSLRKVELTTGKVLQKSMLDKNVFGEGITDVGDEILGLTWISQTGYVFDQKTFKLKRKFSYQGEGWGLASDAHFVYMSDGTAAIRVLNPKTLAEVRRFEVKAEGRPIERLNELEMVDGQLFANVWGADVIARIDPASGKVVGWIDLTGLLPPEQRGTANPDAVLNGIAWDARGKRLFVTGKLWPKLFEIELIEIQRH</sequence>
<evidence type="ECO:0000313" key="1">
    <source>
        <dbReference type="EMBL" id="MCM2564763.1"/>
    </source>
</evidence>
<dbReference type="Proteomes" id="UP001202243">
    <property type="component" value="Unassembled WGS sequence"/>
</dbReference>
<dbReference type="PANTHER" id="PTHR31270">
    <property type="entry name" value="GLUTAMINYL-PEPTIDE CYCLOTRANSFERASE"/>
    <property type="match status" value="1"/>
</dbReference>
<organism evidence="1 2">
    <name type="scientific">Janthinobacterium kumbetense</name>
    <dbReference type="NCBI Taxonomy" id="2950280"/>
    <lineage>
        <taxon>Bacteria</taxon>
        <taxon>Pseudomonadati</taxon>
        <taxon>Pseudomonadota</taxon>
        <taxon>Betaproteobacteria</taxon>
        <taxon>Burkholderiales</taxon>
        <taxon>Oxalobacteraceae</taxon>
        <taxon>Janthinobacterium</taxon>
    </lineage>
</organism>
<name>A0ABT0WLM9_9BURK</name>
<dbReference type="RefSeq" id="WP_251348669.1">
    <property type="nucleotide sequence ID" value="NZ_JAMQGR010000001.1"/>
</dbReference>
<proteinExistence type="predicted"/>
<dbReference type="EMBL" id="JAMQGR010000001">
    <property type="protein sequence ID" value="MCM2564763.1"/>
    <property type="molecule type" value="Genomic_DNA"/>
</dbReference>
<evidence type="ECO:0000313" key="2">
    <source>
        <dbReference type="Proteomes" id="UP001202243"/>
    </source>
</evidence>
<dbReference type="InterPro" id="IPR015943">
    <property type="entry name" value="WD40/YVTN_repeat-like_dom_sf"/>
</dbReference>